<dbReference type="CDD" id="cd14752">
    <property type="entry name" value="GH31_N"/>
    <property type="match status" value="1"/>
</dbReference>
<dbReference type="Pfam" id="PF21365">
    <property type="entry name" value="Glyco_hydro_31_3rd"/>
    <property type="match status" value="1"/>
</dbReference>
<dbReference type="SUPFAM" id="SSF51011">
    <property type="entry name" value="Glycosyl hydrolase domain"/>
    <property type="match status" value="1"/>
</dbReference>
<dbReference type="EMBL" id="JAYFUL010000034">
    <property type="protein sequence ID" value="MEA5259656.1"/>
    <property type="molecule type" value="Genomic_DNA"/>
</dbReference>
<gene>
    <name evidence="7" type="ORF">VB264_17805</name>
</gene>
<feature type="domain" description="Glycoside hydrolase family 31 TIM barrel" evidence="4">
    <location>
        <begin position="332"/>
        <end position="634"/>
    </location>
</feature>
<dbReference type="CDD" id="cd06593">
    <property type="entry name" value="GH31_xylosidase_YicI"/>
    <property type="match status" value="1"/>
</dbReference>
<evidence type="ECO:0000256" key="2">
    <source>
        <dbReference type="RuleBase" id="RU361185"/>
    </source>
</evidence>
<evidence type="ECO:0000259" key="6">
    <source>
        <dbReference type="Pfam" id="PF21365"/>
    </source>
</evidence>
<dbReference type="PANTHER" id="PTHR43863">
    <property type="entry name" value="HYDROLASE, PUTATIVE (AFU_ORTHOLOGUE AFUA_1G03140)-RELATED"/>
    <property type="match status" value="1"/>
</dbReference>
<dbReference type="Gene3D" id="3.20.20.80">
    <property type="entry name" value="Glycosidases"/>
    <property type="match status" value="1"/>
</dbReference>
<dbReference type="InterPro" id="IPR017853">
    <property type="entry name" value="GH"/>
</dbReference>
<dbReference type="InterPro" id="IPR048395">
    <property type="entry name" value="Glyco_hydro_31_C"/>
</dbReference>
<protein>
    <submittedName>
        <fullName evidence="7">Glycoside hydrolase family 31 protein</fullName>
    </submittedName>
</protein>
<keyword evidence="3" id="KW-0732">Signal</keyword>
<dbReference type="SUPFAM" id="SSF74650">
    <property type="entry name" value="Galactose mutarotase-like"/>
    <property type="match status" value="1"/>
</dbReference>
<keyword evidence="2 7" id="KW-0378">Hydrolase</keyword>
<feature type="signal peptide" evidence="3">
    <location>
        <begin position="1"/>
        <end position="29"/>
    </location>
</feature>
<dbReference type="RefSeq" id="WP_323251470.1">
    <property type="nucleotide sequence ID" value="NZ_JAYFUL010000034.1"/>
</dbReference>
<feature type="domain" description="Glycosyl hydrolase family 31 C-terminal" evidence="6">
    <location>
        <begin position="643"/>
        <end position="726"/>
    </location>
</feature>
<proteinExistence type="inferred from homology"/>
<accession>A0ABU5QTF3</accession>
<evidence type="ECO:0000259" key="5">
    <source>
        <dbReference type="Pfam" id="PF13802"/>
    </source>
</evidence>
<evidence type="ECO:0000313" key="7">
    <source>
        <dbReference type="EMBL" id="MEA5259656.1"/>
    </source>
</evidence>
<dbReference type="GO" id="GO:0016787">
    <property type="term" value="F:hydrolase activity"/>
    <property type="evidence" value="ECO:0007669"/>
    <property type="project" value="UniProtKB-KW"/>
</dbReference>
<dbReference type="Gene3D" id="2.60.40.1760">
    <property type="entry name" value="glycosyl hydrolase (family 31)"/>
    <property type="match status" value="1"/>
</dbReference>
<dbReference type="SUPFAM" id="SSF51445">
    <property type="entry name" value="(Trans)glycosidases"/>
    <property type="match status" value="1"/>
</dbReference>
<organism evidence="7 8">
    <name type="scientific">Arcicella aquatica</name>
    <dbReference type="NCBI Taxonomy" id="217141"/>
    <lineage>
        <taxon>Bacteria</taxon>
        <taxon>Pseudomonadati</taxon>
        <taxon>Bacteroidota</taxon>
        <taxon>Cytophagia</taxon>
        <taxon>Cytophagales</taxon>
        <taxon>Flectobacillaceae</taxon>
        <taxon>Arcicella</taxon>
    </lineage>
</organism>
<dbReference type="Pfam" id="PF13802">
    <property type="entry name" value="Gal_mutarotas_2"/>
    <property type="match status" value="1"/>
</dbReference>
<dbReference type="InterPro" id="IPR000322">
    <property type="entry name" value="Glyco_hydro_31_TIM"/>
</dbReference>
<dbReference type="InterPro" id="IPR013780">
    <property type="entry name" value="Glyco_hydro_b"/>
</dbReference>
<sequence>MNINIYSHVKRGVLLALSLGLFQSQYTVAQNVQTMLNEPVDLSKDFKDFTNTYFVADSLASFNPATGSGSIKWKRNQYFPAHAFNYTQSALHKVLGNEFPGPEYAENPVLPFSIEFISPKSVRIRANTGTITRKDEPSLMLVKEPTRDNSWQYTKIAGGHQYKSAFGTVTITESPWGIEFRDKTGKLLTKTRGFADNKTSYTASMPFCFVRRAADYSRSIAPVFTLSPDEKIFGCGESFTKLNKYGQKVNLYTSDPNGIETAGMYKPIPFFMSSRGYGMFMHTSTPITCDFGATYGAANALMIGDESLDLFVFLGEPKEILDEYTNVTGKASMPPLWSFGLWMSRITYFSEEDGRNVAVKLRANKIPTDVLHFDTGWFETDWRCDYQFSKNRFKDPVKMISDLKEQGFRTCLWQLPYFVPKNDLFQEIVDKGLFVKNDKGNIPYEDAVLDFTNVNTIQWYREKIGNLLKMGVAAIKVDFGEAAPYKGIYANGRTGFYEHNLYPLRYNKIVSELTKEINGENIIWARSTWAGSQRYPLHWGGDAESTNMGMEAELRGGLSLGVSGFSFWSHDIGGFTQRTQQDLYRRWLPFGALSSHTRCHGQPPKEPWDYGVDFMNDFRKVIEMKYKLLPYIYAQSKYASEKGLPMMRALFVEFPEDAGSWQIENEYMFGSDILVAPLFEQDARSREVYLPKGNWIDYQTKKVYAGGWHKIDGGELSVVMLVRDGAFLPHIKLAQSTNDLDWSQLELVPFSVSTSKVKGKICLPSDNVLHDISMSKKGKAFALDTDPFAGKVKFIK</sequence>
<feature type="chain" id="PRO_5047023499" evidence="3">
    <location>
        <begin position="30"/>
        <end position="796"/>
    </location>
</feature>
<evidence type="ECO:0000259" key="4">
    <source>
        <dbReference type="Pfam" id="PF01055"/>
    </source>
</evidence>
<evidence type="ECO:0000256" key="1">
    <source>
        <dbReference type="ARBA" id="ARBA00007806"/>
    </source>
</evidence>
<dbReference type="InterPro" id="IPR011013">
    <property type="entry name" value="Gal_mutarotase_sf_dom"/>
</dbReference>
<dbReference type="Proteomes" id="UP001304671">
    <property type="component" value="Unassembled WGS sequence"/>
</dbReference>
<name>A0ABU5QTF3_9BACT</name>
<dbReference type="Gene3D" id="2.60.40.1180">
    <property type="entry name" value="Golgi alpha-mannosidase II"/>
    <property type="match status" value="1"/>
</dbReference>
<evidence type="ECO:0000313" key="8">
    <source>
        <dbReference type="Proteomes" id="UP001304671"/>
    </source>
</evidence>
<reference evidence="7 8" key="1">
    <citation type="submission" date="2023-12" db="EMBL/GenBank/DDBJ databases">
        <title>Novel species of the genus Arcicella isolated from rivers.</title>
        <authorList>
            <person name="Lu H."/>
        </authorList>
    </citation>
    <scope>NUCLEOTIDE SEQUENCE [LARGE SCALE GENOMIC DNA]</scope>
    <source>
        <strain evidence="7 8">LMG 21963</strain>
    </source>
</reference>
<keyword evidence="2" id="KW-0326">Glycosidase</keyword>
<keyword evidence="8" id="KW-1185">Reference proteome</keyword>
<feature type="domain" description="Glycoside hydrolase family 31 N-terminal" evidence="5">
    <location>
        <begin position="111"/>
        <end position="290"/>
    </location>
</feature>
<dbReference type="Pfam" id="PF01055">
    <property type="entry name" value="Glyco_hydro_31_2nd"/>
    <property type="match status" value="1"/>
</dbReference>
<evidence type="ECO:0000256" key="3">
    <source>
        <dbReference type="SAM" id="SignalP"/>
    </source>
</evidence>
<dbReference type="PANTHER" id="PTHR43863:SF2">
    <property type="entry name" value="MALTASE-GLUCOAMYLASE"/>
    <property type="match status" value="1"/>
</dbReference>
<dbReference type="InterPro" id="IPR025887">
    <property type="entry name" value="Glyco_hydro_31_N_dom"/>
</dbReference>
<dbReference type="InterPro" id="IPR051816">
    <property type="entry name" value="Glycosyl_Hydrolase_31"/>
</dbReference>
<comment type="caution">
    <text evidence="7">The sequence shown here is derived from an EMBL/GenBank/DDBJ whole genome shotgun (WGS) entry which is preliminary data.</text>
</comment>
<comment type="similarity">
    <text evidence="1 2">Belongs to the glycosyl hydrolase 31 family.</text>
</comment>